<evidence type="ECO:0008006" key="3">
    <source>
        <dbReference type="Google" id="ProtNLM"/>
    </source>
</evidence>
<dbReference type="Proteomes" id="UP000563094">
    <property type="component" value="Unassembled WGS sequence"/>
</dbReference>
<organism evidence="1 2">
    <name type="scientific">Rufibacter quisquiliarum</name>
    <dbReference type="NCBI Taxonomy" id="1549639"/>
    <lineage>
        <taxon>Bacteria</taxon>
        <taxon>Pseudomonadati</taxon>
        <taxon>Bacteroidota</taxon>
        <taxon>Cytophagia</taxon>
        <taxon>Cytophagales</taxon>
        <taxon>Hymenobacteraceae</taxon>
        <taxon>Rufibacter</taxon>
    </lineage>
</organism>
<dbReference type="AlphaFoldDB" id="A0A839GEZ7"/>
<reference evidence="1 2" key="1">
    <citation type="submission" date="2020-08" db="EMBL/GenBank/DDBJ databases">
        <title>Genomic Encyclopedia of Type Strains, Phase IV (KMG-IV): sequencing the most valuable type-strain genomes for metagenomic binning, comparative biology and taxonomic classification.</title>
        <authorList>
            <person name="Goeker M."/>
        </authorList>
    </citation>
    <scope>NUCLEOTIDE SEQUENCE [LARGE SCALE GENOMIC DNA]</scope>
    <source>
        <strain evidence="1 2">DSM 29854</strain>
    </source>
</reference>
<protein>
    <recommendedName>
        <fullName evidence="3">DNA-directed DNA polymerase family A palm domain-containing protein</fullName>
    </recommendedName>
</protein>
<accession>A0A839GEZ7</accession>
<proteinExistence type="predicted"/>
<evidence type="ECO:0000313" key="2">
    <source>
        <dbReference type="Proteomes" id="UP000563094"/>
    </source>
</evidence>
<name>A0A839GEZ7_9BACT</name>
<gene>
    <name evidence="1" type="ORF">FHS90_002918</name>
</gene>
<comment type="caution">
    <text evidence="1">The sequence shown here is derived from an EMBL/GenBank/DDBJ whole genome shotgun (WGS) entry which is preliminary data.</text>
</comment>
<dbReference type="RefSeq" id="WP_182513470.1">
    <property type="nucleotide sequence ID" value="NZ_JACJIQ010000011.1"/>
</dbReference>
<keyword evidence="2" id="KW-1185">Reference proteome</keyword>
<evidence type="ECO:0000313" key="1">
    <source>
        <dbReference type="EMBL" id="MBA9078194.1"/>
    </source>
</evidence>
<sequence length="466" mass="55009">MKNNKVLKEGERKLYIPSKVNLKELILAENTERYLNDHQDKYAYVLSKIIEMSIFSREKRNGLIPLHAATLQSILGCKYKKVLEDLLRWNVIITDNHFKTDEESKGYAISRKYQSKAKEVLILNERFATKLKKKQSTEWSKEAHYVLSQLRYIHIDHDTALNYIDHKLTETISLIKSLPVKNIYNNFLQIVDSSTTKDYYSVPLKDRKLYSCSNFKDHESLIDIMNRKYNADFYAIMNLWNRKWSFEVDKNTGRVYTFITNLSSCLRQFLFHVKFPDKALVNIDIKNSQPFIFCSLLIEEYGSDIPDDVKKYITLCESGKLYDFLMKEISYQGSRKEFKQLFFSTLFYCKNNYSDKSKELMFFRSAFPNVYKIVRKLKTEDYKYLSKVMQTYEANVIINKVVKTLKKNSIFLTTIHDSVIVFEEDADKVKKTVIKNFVKQYKITPSLDVERLFKETYGLSVDKIAA</sequence>
<dbReference type="EMBL" id="JACJIQ010000011">
    <property type="protein sequence ID" value="MBA9078194.1"/>
    <property type="molecule type" value="Genomic_DNA"/>
</dbReference>